<accession>A0AAE0DFZ3</accession>
<evidence type="ECO:0008006" key="4">
    <source>
        <dbReference type="Google" id="ProtNLM"/>
    </source>
</evidence>
<dbReference type="InterPro" id="IPR032710">
    <property type="entry name" value="NTF2-like_dom_sf"/>
</dbReference>
<feature type="chain" id="PRO_5042200407" description="SnoaL-like domain-containing protein" evidence="1">
    <location>
        <begin position="22"/>
        <end position="170"/>
    </location>
</feature>
<organism evidence="2 3">
    <name type="scientific">Lepraria neglecta</name>
    <dbReference type="NCBI Taxonomy" id="209136"/>
    <lineage>
        <taxon>Eukaryota</taxon>
        <taxon>Fungi</taxon>
        <taxon>Dikarya</taxon>
        <taxon>Ascomycota</taxon>
        <taxon>Pezizomycotina</taxon>
        <taxon>Lecanoromycetes</taxon>
        <taxon>OSLEUM clade</taxon>
        <taxon>Lecanoromycetidae</taxon>
        <taxon>Lecanorales</taxon>
        <taxon>Lecanorineae</taxon>
        <taxon>Stereocaulaceae</taxon>
        <taxon>Lepraria</taxon>
    </lineage>
</organism>
<feature type="signal peptide" evidence="1">
    <location>
        <begin position="1"/>
        <end position="21"/>
    </location>
</feature>
<dbReference type="AlphaFoldDB" id="A0AAE0DFZ3"/>
<comment type="caution">
    <text evidence="2">The sequence shown here is derived from an EMBL/GenBank/DDBJ whole genome shotgun (WGS) entry which is preliminary data.</text>
</comment>
<reference evidence="2" key="1">
    <citation type="submission" date="2022-11" db="EMBL/GenBank/DDBJ databases">
        <title>Chromosomal genome sequence assembly and mating type (MAT) locus characterization of the leprose asexual lichenized fungus Lepraria neglecta (Nyl.) Erichsen.</title>
        <authorList>
            <person name="Allen J.L."/>
            <person name="Pfeffer B."/>
        </authorList>
    </citation>
    <scope>NUCLEOTIDE SEQUENCE</scope>
    <source>
        <strain evidence="2">Allen 5258</strain>
    </source>
</reference>
<sequence>MRLPIILATLATLATLPSLLASPFPLKSFSHRLETRSNTTKSYCPGHPAPEGYQRELFFAFINDLYVKKDVIGAFDTYIAENLIEHDPFDAQGRAANAAKLANIIPYVPSTVLRMSFDNNVGLAHVRVNQANKEPIALADIYRMDGTCIVEHWDVTQSRPANATNPIAMF</sequence>
<proteinExistence type="predicted"/>
<dbReference type="EMBL" id="JASNWA010000010">
    <property type="protein sequence ID" value="KAK3168221.1"/>
    <property type="molecule type" value="Genomic_DNA"/>
</dbReference>
<dbReference type="Proteomes" id="UP001276659">
    <property type="component" value="Unassembled WGS sequence"/>
</dbReference>
<keyword evidence="3" id="KW-1185">Reference proteome</keyword>
<evidence type="ECO:0000313" key="3">
    <source>
        <dbReference type="Proteomes" id="UP001276659"/>
    </source>
</evidence>
<keyword evidence="1" id="KW-0732">Signal</keyword>
<evidence type="ECO:0000313" key="2">
    <source>
        <dbReference type="EMBL" id="KAK3168221.1"/>
    </source>
</evidence>
<protein>
    <recommendedName>
        <fullName evidence="4">SnoaL-like domain-containing protein</fullName>
    </recommendedName>
</protein>
<dbReference type="SUPFAM" id="SSF54427">
    <property type="entry name" value="NTF2-like"/>
    <property type="match status" value="1"/>
</dbReference>
<gene>
    <name evidence="2" type="ORF">OEA41_004667</name>
</gene>
<name>A0AAE0DFZ3_9LECA</name>
<dbReference type="Gene3D" id="3.10.450.50">
    <property type="match status" value="1"/>
</dbReference>
<evidence type="ECO:0000256" key="1">
    <source>
        <dbReference type="SAM" id="SignalP"/>
    </source>
</evidence>